<dbReference type="PANTHER" id="PTHR15258:SF2">
    <property type="entry name" value="FIBROBLAST GROWTH FACTOR-BINDING PROTEIN 1"/>
    <property type="match status" value="1"/>
</dbReference>
<keyword evidence="3" id="KW-0964">Secreted</keyword>
<keyword evidence="4" id="KW-0732">Signal</keyword>
<feature type="region of interest" description="Disordered" evidence="7">
    <location>
        <begin position="23"/>
        <end position="53"/>
    </location>
</feature>
<protein>
    <submittedName>
        <fullName evidence="8">Fibroblast growth factor binding protein 1a</fullName>
    </submittedName>
</protein>
<reference evidence="8 9" key="1">
    <citation type="submission" date="2020-06" db="EMBL/GenBank/DDBJ databases">
        <authorList>
            <consortium name="Wellcome Sanger Institute Data Sharing"/>
        </authorList>
    </citation>
    <scope>NUCLEOTIDE SEQUENCE [LARGE SCALE GENOMIC DNA]</scope>
</reference>
<dbReference type="Proteomes" id="UP000694580">
    <property type="component" value="Chromosome 18"/>
</dbReference>
<sequence>MGLCFIKSTRYCASMILHSRSRKKGRSGGSLRGDNPEPEFSTPGPAGNKNGPGLEVLRGRFSTWDKYQCRWAIRDNGGLAVKCKKNGAKGVACEYTANPRSCPEYLSNPRAYWKQVERSLKRQKKICQGDASPIRTRMCRNAGDEAHFRLHRLTPGSPEEGEPCPHRMDKHKLSEEFCKKQWSSFCTFFFYMIQNDC</sequence>
<evidence type="ECO:0000256" key="2">
    <source>
        <dbReference type="ARBA" id="ARBA00008326"/>
    </source>
</evidence>
<dbReference type="AlphaFoldDB" id="A0AAY4BGL5"/>
<evidence type="ECO:0000256" key="4">
    <source>
        <dbReference type="ARBA" id="ARBA00022729"/>
    </source>
</evidence>
<dbReference type="GO" id="GO:0005576">
    <property type="term" value="C:extracellular region"/>
    <property type="evidence" value="ECO:0007669"/>
    <property type="project" value="UniProtKB-SubCell"/>
</dbReference>
<evidence type="ECO:0000256" key="5">
    <source>
        <dbReference type="ARBA" id="ARBA00023157"/>
    </source>
</evidence>
<accession>A0AAY4BGL5</accession>
<evidence type="ECO:0000256" key="7">
    <source>
        <dbReference type="SAM" id="MobiDB-lite"/>
    </source>
</evidence>
<evidence type="ECO:0000256" key="3">
    <source>
        <dbReference type="ARBA" id="ARBA00022525"/>
    </source>
</evidence>
<keyword evidence="9" id="KW-1185">Reference proteome</keyword>
<name>A0AAY4BGL5_9TELE</name>
<comment type="similarity">
    <text evidence="2">Belongs to the fibroblast growth factor-binding protein family.</text>
</comment>
<comment type="subcellular location">
    <subcellularLocation>
        <location evidence="1">Secreted</location>
    </subcellularLocation>
</comment>
<dbReference type="GO" id="GO:0019838">
    <property type="term" value="F:growth factor binding"/>
    <property type="evidence" value="ECO:0007669"/>
    <property type="project" value="UniProtKB-KW"/>
</dbReference>
<reference evidence="8" key="3">
    <citation type="submission" date="2025-09" db="UniProtKB">
        <authorList>
            <consortium name="Ensembl"/>
        </authorList>
    </citation>
    <scope>IDENTIFICATION</scope>
</reference>
<organism evidence="8 9">
    <name type="scientific">Denticeps clupeoides</name>
    <name type="common">denticle herring</name>
    <dbReference type="NCBI Taxonomy" id="299321"/>
    <lineage>
        <taxon>Eukaryota</taxon>
        <taxon>Metazoa</taxon>
        <taxon>Chordata</taxon>
        <taxon>Craniata</taxon>
        <taxon>Vertebrata</taxon>
        <taxon>Euteleostomi</taxon>
        <taxon>Actinopterygii</taxon>
        <taxon>Neopterygii</taxon>
        <taxon>Teleostei</taxon>
        <taxon>Clupei</taxon>
        <taxon>Clupeiformes</taxon>
        <taxon>Denticipitoidei</taxon>
        <taxon>Denticipitidae</taxon>
        <taxon>Denticeps</taxon>
    </lineage>
</organism>
<keyword evidence="5" id="KW-1015">Disulfide bond</keyword>
<keyword evidence="6" id="KW-0340">Growth factor binding</keyword>
<dbReference type="GO" id="GO:0007267">
    <property type="term" value="P:cell-cell signaling"/>
    <property type="evidence" value="ECO:0007669"/>
    <property type="project" value="TreeGrafter"/>
</dbReference>
<dbReference type="GeneTree" id="ENSGT00940000154372"/>
<dbReference type="Ensembl" id="ENSDCDT00010021227.1">
    <property type="protein sequence ID" value="ENSDCDP00010020069.1"/>
    <property type="gene ID" value="ENSDCDG00010009063.1"/>
</dbReference>
<evidence type="ECO:0000313" key="9">
    <source>
        <dbReference type="Proteomes" id="UP000694580"/>
    </source>
</evidence>
<reference evidence="8" key="2">
    <citation type="submission" date="2025-08" db="UniProtKB">
        <authorList>
            <consortium name="Ensembl"/>
        </authorList>
    </citation>
    <scope>IDENTIFICATION</scope>
</reference>
<proteinExistence type="inferred from homology"/>
<evidence type="ECO:0000256" key="6">
    <source>
        <dbReference type="ARBA" id="ARBA00023183"/>
    </source>
</evidence>
<evidence type="ECO:0000313" key="8">
    <source>
        <dbReference type="Ensembl" id="ENSDCDP00010020069.1"/>
    </source>
</evidence>
<dbReference type="PANTHER" id="PTHR15258">
    <property type="entry name" value="FGF BINDING PROTEIN-RELATED"/>
    <property type="match status" value="1"/>
</dbReference>
<evidence type="ECO:0000256" key="1">
    <source>
        <dbReference type="ARBA" id="ARBA00004613"/>
    </source>
</evidence>
<dbReference type="Pfam" id="PF06473">
    <property type="entry name" value="FGF-BP1"/>
    <property type="match status" value="1"/>
</dbReference>
<dbReference type="InterPro" id="IPR010510">
    <property type="entry name" value="FGF1-bd"/>
</dbReference>